<dbReference type="Proteomes" id="UP001054857">
    <property type="component" value="Unassembled WGS sequence"/>
</dbReference>
<feature type="non-terminal residue" evidence="2">
    <location>
        <position position="544"/>
    </location>
</feature>
<comment type="caution">
    <text evidence="2">The sequence shown here is derived from an EMBL/GenBank/DDBJ whole genome shotgun (WGS) entry which is preliminary data.</text>
</comment>
<organism evidence="2 3">
    <name type="scientific">Astrephomene gubernaculifera</name>
    <dbReference type="NCBI Taxonomy" id="47775"/>
    <lineage>
        <taxon>Eukaryota</taxon>
        <taxon>Viridiplantae</taxon>
        <taxon>Chlorophyta</taxon>
        <taxon>core chlorophytes</taxon>
        <taxon>Chlorophyceae</taxon>
        <taxon>CS clade</taxon>
        <taxon>Chlamydomonadales</taxon>
        <taxon>Astrephomenaceae</taxon>
        <taxon>Astrephomene</taxon>
    </lineage>
</organism>
<feature type="region of interest" description="Disordered" evidence="1">
    <location>
        <begin position="65"/>
        <end position="92"/>
    </location>
</feature>
<reference evidence="2 3" key="1">
    <citation type="journal article" date="2021" name="Sci. Rep.">
        <title>Genome sequencing of the multicellular alga Astrephomene provides insights into convergent evolution of germ-soma differentiation.</title>
        <authorList>
            <person name="Yamashita S."/>
            <person name="Yamamoto K."/>
            <person name="Matsuzaki R."/>
            <person name="Suzuki S."/>
            <person name="Yamaguchi H."/>
            <person name="Hirooka S."/>
            <person name="Minakuchi Y."/>
            <person name="Miyagishima S."/>
            <person name="Kawachi M."/>
            <person name="Toyoda A."/>
            <person name="Nozaki H."/>
        </authorList>
    </citation>
    <scope>NUCLEOTIDE SEQUENCE [LARGE SCALE GENOMIC DNA]</scope>
    <source>
        <strain evidence="2 3">NIES-4017</strain>
    </source>
</reference>
<dbReference type="EMBL" id="BMAR01000009">
    <property type="protein sequence ID" value="GFR45193.1"/>
    <property type="molecule type" value="Genomic_DNA"/>
</dbReference>
<feature type="compositionally biased region" description="Low complexity" evidence="1">
    <location>
        <begin position="240"/>
        <end position="250"/>
    </location>
</feature>
<name>A0AAD3DP23_9CHLO</name>
<feature type="region of interest" description="Disordered" evidence="1">
    <location>
        <begin position="240"/>
        <end position="313"/>
    </location>
</feature>
<keyword evidence="3" id="KW-1185">Reference proteome</keyword>
<protein>
    <submittedName>
        <fullName evidence="2">Uncharacterized protein</fullName>
    </submittedName>
</protein>
<evidence type="ECO:0000313" key="2">
    <source>
        <dbReference type="EMBL" id="GFR45193.1"/>
    </source>
</evidence>
<feature type="compositionally biased region" description="Low complexity" evidence="1">
    <location>
        <begin position="300"/>
        <end position="311"/>
    </location>
</feature>
<sequence length="544" mass="56748">MKHNLRLCLAPGQQDLTCCVTVDENAFGKRLLKSAAGLINVASYWSTKPIAPLAVLHLASNGRGTQLRLMPPSEQEDQQPQPGKKKQQRAVQRARAALQEAHAACLEGRSALRAPLSLLPKATQGANGQQRQAAVPAVAAEATEAVELFLVPLAAQEAQRQHAEAAAEAEAGPVFWGYVLPAGAAAAALRALRERRLAVVASVENDGPIVRSYTVQQLEEELAAAKTRCKSLRGELNAALAAQQKQQQQQPSAGGRRPREAAAAEDEAADTQRGKKKRRLQGDGGSSAAVGNAGEGEGAGPNAAAAAAGAADGEDPTVARLRAAVAAAVSYMKRVQEDLRLLREYVESKAVTYGGREHKARLERAPRPGGGGGVVKRPVIRIPLTTPSDANATPATAADAGSSSSSSAAAVIALTRADPKRPETSMLVRVRPYWQQLQDMLAGKLLAASTTEAGGDGDGGAAANGGEEVAAKKGNAKKARRAAQAAAAAEEGAAAEARSRLFDFLPWISPDRDVDSAMALWQVLDPEGDVVPADELLPRLAHRG</sequence>
<evidence type="ECO:0000313" key="3">
    <source>
        <dbReference type="Proteomes" id="UP001054857"/>
    </source>
</evidence>
<dbReference type="AlphaFoldDB" id="A0AAD3DP23"/>
<proteinExistence type="predicted"/>
<accession>A0AAD3DP23</accession>
<evidence type="ECO:0000256" key="1">
    <source>
        <dbReference type="SAM" id="MobiDB-lite"/>
    </source>
</evidence>
<gene>
    <name evidence="2" type="ORF">Agub_g6583</name>
</gene>